<keyword evidence="2" id="KW-1185">Reference proteome</keyword>
<proteinExistence type="predicted"/>
<name>A0A0M2UUH2_9BACT</name>
<organism evidence="1 2">
    <name type="scientific">Candidatus Brocadia fulgida</name>
    <dbReference type="NCBI Taxonomy" id="380242"/>
    <lineage>
        <taxon>Bacteria</taxon>
        <taxon>Pseudomonadati</taxon>
        <taxon>Planctomycetota</taxon>
        <taxon>Candidatus Brocadiia</taxon>
        <taxon>Candidatus Brocadiales</taxon>
        <taxon>Candidatus Brocadiaceae</taxon>
        <taxon>Candidatus Brocadia</taxon>
    </lineage>
</organism>
<feature type="non-terminal residue" evidence="1">
    <location>
        <position position="1"/>
    </location>
</feature>
<comment type="caution">
    <text evidence="1">The sequence shown here is derived from an EMBL/GenBank/DDBJ whole genome shotgun (WGS) entry which is preliminary data.</text>
</comment>
<reference evidence="1 2" key="1">
    <citation type="journal article" date="2013" name="BMC Microbiol.">
        <title>Identification of the type II cytochrome c maturation pathway in anammox bacteria by comparative genomics.</title>
        <authorList>
            <person name="Ferousi C."/>
            <person name="Speth D.R."/>
            <person name="Reimann J."/>
            <person name="Op den Camp H.J."/>
            <person name="Allen J.W."/>
            <person name="Keltjens J.T."/>
            <person name="Jetten M.S."/>
        </authorList>
    </citation>
    <scope>NUCLEOTIDE SEQUENCE [LARGE SCALE GENOMIC DNA]</scope>
    <source>
        <strain evidence="1">RU1</strain>
    </source>
</reference>
<dbReference type="AlphaFoldDB" id="A0A0M2UUH2"/>
<accession>A0A0M2UUH2</accession>
<dbReference type="EMBL" id="LAQJ01000245">
    <property type="protein sequence ID" value="KKO18626.1"/>
    <property type="molecule type" value="Genomic_DNA"/>
</dbReference>
<dbReference type="Proteomes" id="UP000034954">
    <property type="component" value="Unassembled WGS sequence"/>
</dbReference>
<protein>
    <submittedName>
        <fullName evidence="1">Uncharacterized protein</fullName>
    </submittedName>
</protein>
<gene>
    <name evidence="1" type="ORF">BROFUL_02663</name>
</gene>
<evidence type="ECO:0000313" key="2">
    <source>
        <dbReference type="Proteomes" id="UP000034954"/>
    </source>
</evidence>
<evidence type="ECO:0000313" key="1">
    <source>
        <dbReference type="EMBL" id="KKO18626.1"/>
    </source>
</evidence>
<sequence>VVWRMVRLEFGLFGLVSSDESFFSLFDLAFE</sequence>